<protein>
    <recommendedName>
        <fullName evidence="3">Tc1-like transposase DDE domain-containing protein</fullName>
    </recommendedName>
</protein>
<evidence type="ECO:0000259" key="3">
    <source>
        <dbReference type="Pfam" id="PF13358"/>
    </source>
</evidence>
<evidence type="ECO:0000256" key="2">
    <source>
        <dbReference type="SAM" id="MobiDB-lite"/>
    </source>
</evidence>
<evidence type="ECO:0000313" key="4">
    <source>
        <dbReference type="EMBL" id="KAH0810386.1"/>
    </source>
</evidence>
<dbReference type="GO" id="GO:0005634">
    <property type="term" value="C:nucleus"/>
    <property type="evidence" value="ECO:0007669"/>
    <property type="project" value="UniProtKB-SubCell"/>
</dbReference>
<dbReference type="Gene3D" id="3.30.420.10">
    <property type="entry name" value="Ribonuclease H-like superfamily/Ribonuclease H"/>
    <property type="match status" value="1"/>
</dbReference>
<feature type="domain" description="Tc1-like transposase DDE" evidence="3">
    <location>
        <begin position="99"/>
        <end position="238"/>
    </location>
</feature>
<dbReference type="InterPro" id="IPR009057">
    <property type="entry name" value="Homeodomain-like_sf"/>
</dbReference>
<dbReference type="SUPFAM" id="SSF46689">
    <property type="entry name" value="Homeodomain-like"/>
    <property type="match status" value="1"/>
</dbReference>
<dbReference type="AlphaFoldDB" id="A0A8J6H9U1"/>
<comment type="caution">
    <text evidence="4">The sequence shown here is derived from an EMBL/GenBank/DDBJ whole genome shotgun (WGS) entry which is preliminary data.</text>
</comment>
<dbReference type="InterPro" id="IPR036388">
    <property type="entry name" value="WH-like_DNA-bd_sf"/>
</dbReference>
<reference evidence="4" key="1">
    <citation type="journal article" date="2020" name="J Insects Food Feed">
        <title>The yellow mealworm (Tenebrio molitor) genome: a resource for the emerging insects as food and feed industry.</title>
        <authorList>
            <person name="Eriksson T."/>
            <person name="Andere A."/>
            <person name="Kelstrup H."/>
            <person name="Emery V."/>
            <person name="Picard C."/>
        </authorList>
    </citation>
    <scope>NUCLEOTIDE SEQUENCE</scope>
    <source>
        <strain evidence="4">Stoneville</strain>
        <tissue evidence="4">Whole head</tissue>
    </source>
</reference>
<dbReference type="Proteomes" id="UP000719412">
    <property type="component" value="Unassembled WGS sequence"/>
</dbReference>
<dbReference type="Gene3D" id="1.10.10.10">
    <property type="entry name" value="Winged helix-like DNA-binding domain superfamily/Winged helix DNA-binding domain"/>
    <property type="match status" value="1"/>
</dbReference>
<reference evidence="4" key="2">
    <citation type="submission" date="2021-08" db="EMBL/GenBank/DDBJ databases">
        <authorList>
            <person name="Eriksson T."/>
        </authorList>
    </citation>
    <scope>NUCLEOTIDE SEQUENCE</scope>
    <source>
        <strain evidence="4">Stoneville</strain>
        <tissue evidence="4">Whole head</tissue>
    </source>
</reference>
<feature type="region of interest" description="Disordered" evidence="2">
    <location>
        <begin position="497"/>
        <end position="529"/>
    </location>
</feature>
<gene>
    <name evidence="4" type="ORF">GEV33_012407</name>
</gene>
<sequence length="680" mass="77257">MLPEIAAQIVAFNNDGRSMRYIAQHLNIPRSTVQDALSRFRETHGFTRRPDLIIAGQQLIEMTVFCVFLKEVCLRKHQLQAPRLTEDIEELGLSLHTNESRFNLRSPDGCEKVWRRPGERHSQCCISPRSGYNGGSIMIWAGISLEAHTDLVFVENGAMTAHRYILECVESHVLPYAPFIGENFLFMDDNARPHMARIVVRYLEQVGIRLLPWPANSPDLNPIEHVWDFLDKRVRRRQLRPETLNGLRVALEEECAQIPQDYIATLIQSMPNRLRDVIRARGGRGSGALKLWTTVMNFPSAEWSGLVTRLPDGSANRSLRWVRAAIWENRWWELTPSVVVSACREREGGLLKSGSALANGRGYGRRGGFAPHHDHMPKVYLQAQLHEIILCSTLAHRPGPLLSADNRQWTWIARQKAHPAEANNAINIERVHAQWSLEEIRLMARLEADAIRRGGERFMNQYLVPLLPRRTLDAVKGKRRTADYRRLVQEILREPAMNLRAPSPEGGGAPNPDGGEPLRRDDEEITDFPPLNYTGEIRSALEDLAGGVDWTQTGYEGARLCAIAYRALGGESVSEAILAWLRDVLLAKRGNPRTPARDLEGTRSVTNEAKRRAEYARAQELFRRDPKAFTARIFSGNSQDASRPKGSPEFVRFWRQYDLETKMAALYKICAKLRFVNSIK</sequence>
<organism evidence="4 5">
    <name type="scientific">Tenebrio molitor</name>
    <name type="common">Yellow mealworm beetle</name>
    <dbReference type="NCBI Taxonomy" id="7067"/>
    <lineage>
        <taxon>Eukaryota</taxon>
        <taxon>Metazoa</taxon>
        <taxon>Ecdysozoa</taxon>
        <taxon>Arthropoda</taxon>
        <taxon>Hexapoda</taxon>
        <taxon>Insecta</taxon>
        <taxon>Pterygota</taxon>
        <taxon>Neoptera</taxon>
        <taxon>Endopterygota</taxon>
        <taxon>Coleoptera</taxon>
        <taxon>Polyphaga</taxon>
        <taxon>Cucujiformia</taxon>
        <taxon>Tenebrionidae</taxon>
        <taxon>Tenebrio</taxon>
    </lineage>
</organism>
<accession>A0A8J6H9U1</accession>
<proteinExistence type="predicted"/>
<dbReference type="InterPro" id="IPR036397">
    <property type="entry name" value="RNaseH_sf"/>
</dbReference>
<dbReference type="InterPro" id="IPR038717">
    <property type="entry name" value="Tc1-like_DDE_dom"/>
</dbReference>
<name>A0A8J6H9U1_TENMO</name>
<evidence type="ECO:0000313" key="5">
    <source>
        <dbReference type="Proteomes" id="UP000719412"/>
    </source>
</evidence>
<dbReference type="EMBL" id="JABDTM020027513">
    <property type="protein sequence ID" value="KAH0810386.1"/>
    <property type="molecule type" value="Genomic_DNA"/>
</dbReference>
<dbReference type="GO" id="GO:0003676">
    <property type="term" value="F:nucleic acid binding"/>
    <property type="evidence" value="ECO:0007669"/>
    <property type="project" value="InterPro"/>
</dbReference>
<keyword evidence="5" id="KW-1185">Reference proteome</keyword>
<comment type="subcellular location">
    <subcellularLocation>
        <location evidence="1">Nucleus</location>
    </subcellularLocation>
</comment>
<evidence type="ECO:0000256" key="1">
    <source>
        <dbReference type="ARBA" id="ARBA00004123"/>
    </source>
</evidence>
<dbReference type="Pfam" id="PF13358">
    <property type="entry name" value="DDE_3"/>
    <property type="match status" value="1"/>
</dbReference>